<dbReference type="OrthoDB" id="542372at2759"/>
<feature type="region of interest" description="Disordered" evidence="1">
    <location>
        <begin position="187"/>
        <end position="248"/>
    </location>
</feature>
<evidence type="ECO:0000256" key="1">
    <source>
        <dbReference type="SAM" id="MobiDB-lite"/>
    </source>
</evidence>
<feature type="transmembrane region" description="Helical" evidence="2">
    <location>
        <begin position="86"/>
        <end position="108"/>
    </location>
</feature>
<sequence length="372" mass="38275">MVIASFTKPDEQHPAPFPLIPTGVHIVTMLGAMYPHFDIVDDKVVMRTSPGAFADSVRFTTLGCCLLTAGYYACQFVRALRPLRHEYLGTLVLLQLLYVAVVAARAWFFPAAALGDLGGCVVGLAAAALGLVLVRYDHYHPDICPEVTVRDAQNAALERLPPNRLVCGEWEWGREVLTARDAGKGRWEGGGLMQRGGGGRRAAAGGGGRRRAAGGGGGRRGAAGGGGGGRRRAAGGGGGGAAAGDEAAKADAKQRVAATVLRREAGRRTAAWLIPAATHASWLLLAASLNASCAAPYVLAAGSHIPAALQPVLSFTAAVPYKEYVTALVDGLALLRLAAAVAGRRKAAAAAKEAAEGAEAAKEAKAAEAKSD</sequence>
<name>A0A835SQY1_9CHLO</name>
<proteinExistence type="predicted"/>
<dbReference type="AlphaFoldDB" id="A0A835SQY1"/>
<evidence type="ECO:0000313" key="3">
    <source>
        <dbReference type="EMBL" id="KAG2428103.1"/>
    </source>
</evidence>
<feature type="transmembrane region" description="Helical" evidence="2">
    <location>
        <begin position="114"/>
        <end position="134"/>
    </location>
</feature>
<evidence type="ECO:0000313" key="4">
    <source>
        <dbReference type="Proteomes" id="UP000613740"/>
    </source>
</evidence>
<dbReference type="EMBL" id="JAEHOD010000096">
    <property type="protein sequence ID" value="KAG2428103.1"/>
    <property type="molecule type" value="Genomic_DNA"/>
</dbReference>
<evidence type="ECO:0000256" key="2">
    <source>
        <dbReference type="SAM" id="Phobius"/>
    </source>
</evidence>
<comment type="caution">
    <text evidence="3">The sequence shown here is derived from an EMBL/GenBank/DDBJ whole genome shotgun (WGS) entry which is preliminary data.</text>
</comment>
<gene>
    <name evidence="3" type="ORF">HYH02_014451</name>
</gene>
<protein>
    <submittedName>
        <fullName evidence="3">Uncharacterized protein</fullName>
    </submittedName>
</protein>
<keyword evidence="2" id="KW-0472">Membrane</keyword>
<dbReference type="Proteomes" id="UP000613740">
    <property type="component" value="Unassembled WGS sequence"/>
</dbReference>
<feature type="compositionally biased region" description="Gly residues" evidence="1">
    <location>
        <begin position="188"/>
        <end position="242"/>
    </location>
</feature>
<organism evidence="3 4">
    <name type="scientific">Chlamydomonas schloesseri</name>
    <dbReference type="NCBI Taxonomy" id="2026947"/>
    <lineage>
        <taxon>Eukaryota</taxon>
        <taxon>Viridiplantae</taxon>
        <taxon>Chlorophyta</taxon>
        <taxon>core chlorophytes</taxon>
        <taxon>Chlorophyceae</taxon>
        <taxon>CS clade</taxon>
        <taxon>Chlamydomonadales</taxon>
        <taxon>Chlamydomonadaceae</taxon>
        <taxon>Chlamydomonas</taxon>
    </lineage>
</organism>
<reference evidence="3" key="1">
    <citation type="journal article" date="2020" name="bioRxiv">
        <title>Comparative genomics of Chlamydomonas.</title>
        <authorList>
            <person name="Craig R.J."/>
            <person name="Hasan A.R."/>
            <person name="Ness R.W."/>
            <person name="Keightley P.D."/>
        </authorList>
    </citation>
    <scope>NUCLEOTIDE SEQUENCE</scope>
    <source>
        <strain evidence="3">CCAP 11/173</strain>
    </source>
</reference>
<keyword evidence="4" id="KW-1185">Reference proteome</keyword>
<accession>A0A835SQY1</accession>
<keyword evidence="2" id="KW-0812">Transmembrane</keyword>
<keyword evidence="2" id="KW-1133">Transmembrane helix</keyword>